<dbReference type="Proteomes" id="UP001215280">
    <property type="component" value="Unassembled WGS sequence"/>
</dbReference>
<dbReference type="AlphaFoldDB" id="A0AAD7NEG4"/>
<comment type="caution">
    <text evidence="1">The sequence shown here is derived from an EMBL/GenBank/DDBJ whole genome shotgun (WGS) entry which is preliminary data.</text>
</comment>
<evidence type="ECO:0000313" key="2">
    <source>
        <dbReference type="Proteomes" id="UP001215280"/>
    </source>
</evidence>
<dbReference type="EMBL" id="JARJLG010000059">
    <property type="protein sequence ID" value="KAJ7757223.1"/>
    <property type="molecule type" value="Genomic_DNA"/>
</dbReference>
<accession>A0AAD7NEG4</accession>
<name>A0AAD7NEG4_9AGAR</name>
<reference evidence="1" key="1">
    <citation type="submission" date="2023-03" db="EMBL/GenBank/DDBJ databases">
        <title>Massive genome expansion in bonnet fungi (Mycena s.s.) driven by repeated elements and novel gene families across ecological guilds.</title>
        <authorList>
            <consortium name="Lawrence Berkeley National Laboratory"/>
            <person name="Harder C.B."/>
            <person name="Miyauchi S."/>
            <person name="Viragh M."/>
            <person name="Kuo A."/>
            <person name="Thoen E."/>
            <person name="Andreopoulos B."/>
            <person name="Lu D."/>
            <person name="Skrede I."/>
            <person name="Drula E."/>
            <person name="Henrissat B."/>
            <person name="Morin E."/>
            <person name="Kohler A."/>
            <person name="Barry K."/>
            <person name="LaButti K."/>
            <person name="Morin E."/>
            <person name="Salamov A."/>
            <person name="Lipzen A."/>
            <person name="Mereny Z."/>
            <person name="Hegedus B."/>
            <person name="Baldrian P."/>
            <person name="Stursova M."/>
            <person name="Weitz H."/>
            <person name="Taylor A."/>
            <person name="Grigoriev I.V."/>
            <person name="Nagy L.G."/>
            <person name="Martin F."/>
            <person name="Kauserud H."/>
        </authorList>
    </citation>
    <scope>NUCLEOTIDE SEQUENCE</scope>
    <source>
        <strain evidence="1">CBHHK188m</strain>
    </source>
</reference>
<protein>
    <submittedName>
        <fullName evidence="1">Uncharacterized protein</fullName>
    </submittedName>
</protein>
<sequence length="116" mass="13026">MEVGITLLRKGFAALEKHVRKCRTALKDRVQHDEVLNNAEDTWLDDVDDDAEPTTRPTRREALSAAATLQSFMTTLGDTYACKLDELLATFGRPMQLEATNAMLDTSITDFFTRTT</sequence>
<organism evidence="1 2">
    <name type="scientific">Mycena maculata</name>
    <dbReference type="NCBI Taxonomy" id="230809"/>
    <lineage>
        <taxon>Eukaryota</taxon>
        <taxon>Fungi</taxon>
        <taxon>Dikarya</taxon>
        <taxon>Basidiomycota</taxon>
        <taxon>Agaricomycotina</taxon>
        <taxon>Agaricomycetes</taxon>
        <taxon>Agaricomycetidae</taxon>
        <taxon>Agaricales</taxon>
        <taxon>Marasmiineae</taxon>
        <taxon>Mycenaceae</taxon>
        <taxon>Mycena</taxon>
    </lineage>
</organism>
<evidence type="ECO:0000313" key="1">
    <source>
        <dbReference type="EMBL" id="KAJ7757223.1"/>
    </source>
</evidence>
<proteinExistence type="predicted"/>
<gene>
    <name evidence="1" type="ORF">DFH07DRAFT_958816</name>
</gene>
<keyword evidence="2" id="KW-1185">Reference proteome</keyword>